<protein>
    <submittedName>
        <fullName evidence="1">Uncharacterized protein</fullName>
    </submittedName>
</protein>
<proteinExistence type="predicted"/>
<reference evidence="1 2" key="1">
    <citation type="submission" date="2021-05" db="EMBL/GenBank/DDBJ databases">
        <title>Complete genome of Nocardioides aquaticus KCTC 9944T isolated from meromictic and hypersaline Ekho Lake, Antarctica.</title>
        <authorList>
            <person name="Hwang K."/>
            <person name="Kim K.M."/>
            <person name="Choe H."/>
        </authorList>
    </citation>
    <scope>NUCLEOTIDE SEQUENCE [LARGE SCALE GENOMIC DNA]</scope>
    <source>
        <strain evidence="1 2">KCTC 9944</strain>
    </source>
</reference>
<accession>A0ABX8EJJ0</accession>
<organism evidence="1 2">
    <name type="scientific">Nocardioides aquaticus</name>
    <dbReference type="NCBI Taxonomy" id="160826"/>
    <lineage>
        <taxon>Bacteria</taxon>
        <taxon>Bacillati</taxon>
        <taxon>Actinomycetota</taxon>
        <taxon>Actinomycetes</taxon>
        <taxon>Propionibacteriales</taxon>
        <taxon>Nocardioidaceae</taxon>
        <taxon>Nocardioides</taxon>
    </lineage>
</organism>
<dbReference type="RefSeq" id="WP_214055981.1">
    <property type="nucleotide sequence ID" value="NZ_BAAAHS010000074.1"/>
</dbReference>
<evidence type="ECO:0000313" key="2">
    <source>
        <dbReference type="Proteomes" id="UP000679307"/>
    </source>
</evidence>
<dbReference type="Proteomes" id="UP000679307">
    <property type="component" value="Chromosome"/>
</dbReference>
<dbReference type="EMBL" id="CP075371">
    <property type="protein sequence ID" value="QVT80434.1"/>
    <property type="molecule type" value="Genomic_DNA"/>
</dbReference>
<evidence type="ECO:0000313" key="1">
    <source>
        <dbReference type="EMBL" id="QVT80434.1"/>
    </source>
</evidence>
<sequence>MTASVPEASDVAIALGRDAFVIQDVYEAEVADQSRRCRVEPYNAALASALVRRVSRSLAMRNLPLGVLQDETGATRVGSVDPEVRRLEAPYRRVVIG</sequence>
<gene>
    <name evidence="1" type="ORF">ENKNEFLB_02829</name>
</gene>
<name>A0ABX8EJJ0_9ACTN</name>
<keyword evidence="2" id="KW-1185">Reference proteome</keyword>